<sequence length="136" mass="15522">MGIGSWTPDTASSDNTISVDRARLQQFIDLSRRDAWDQLQQLFPGDSLQQQSRLMRLGKQRWFAIADDFDSDAIVHLVRFFTVAEMQLPGWEAGAESPVVWLVKVLRRRKNPPARELLVWIKANSTNKFLPNGALV</sequence>
<dbReference type="RefSeq" id="WP_142904244.1">
    <property type="nucleotide sequence ID" value="NZ_ML660092.1"/>
</dbReference>
<dbReference type="OrthoDB" id="5735008at2"/>
<dbReference type="Proteomes" id="UP000319732">
    <property type="component" value="Unassembled WGS sequence"/>
</dbReference>
<dbReference type="AlphaFoldDB" id="A0A545TSE8"/>
<organism evidence="1 2">
    <name type="scientific">Exilibacterium tricleocarpae</name>
    <dbReference type="NCBI Taxonomy" id="2591008"/>
    <lineage>
        <taxon>Bacteria</taxon>
        <taxon>Pseudomonadati</taxon>
        <taxon>Pseudomonadota</taxon>
        <taxon>Gammaproteobacteria</taxon>
        <taxon>Cellvibrionales</taxon>
        <taxon>Cellvibrionaceae</taxon>
        <taxon>Exilibacterium</taxon>
    </lineage>
</organism>
<comment type="caution">
    <text evidence="1">The sequence shown here is derived from an EMBL/GenBank/DDBJ whole genome shotgun (WGS) entry which is preliminary data.</text>
</comment>
<gene>
    <name evidence="1" type="ORF">FKG94_10785</name>
</gene>
<dbReference type="EMBL" id="VHSG01000010">
    <property type="protein sequence ID" value="TQV80145.1"/>
    <property type="molecule type" value="Genomic_DNA"/>
</dbReference>
<protein>
    <submittedName>
        <fullName evidence="1">Uncharacterized protein</fullName>
    </submittedName>
</protein>
<proteinExistence type="predicted"/>
<evidence type="ECO:0000313" key="2">
    <source>
        <dbReference type="Proteomes" id="UP000319732"/>
    </source>
</evidence>
<evidence type="ECO:0000313" key="1">
    <source>
        <dbReference type="EMBL" id="TQV80145.1"/>
    </source>
</evidence>
<reference evidence="1 2" key="1">
    <citation type="submission" date="2019-06" db="EMBL/GenBank/DDBJ databases">
        <title>Whole genome sequence for Cellvibrionaceae sp. R142.</title>
        <authorList>
            <person name="Wang G."/>
        </authorList>
    </citation>
    <scope>NUCLEOTIDE SEQUENCE [LARGE SCALE GENOMIC DNA]</scope>
    <source>
        <strain evidence="1 2">R142</strain>
    </source>
</reference>
<keyword evidence="2" id="KW-1185">Reference proteome</keyword>
<name>A0A545TSE8_9GAMM</name>
<accession>A0A545TSE8</accession>